<comment type="caution">
    <text evidence="1">The sequence shown here is derived from an EMBL/GenBank/DDBJ whole genome shotgun (WGS) entry which is preliminary data.</text>
</comment>
<protein>
    <submittedName>
        <fullName evidence="1">Uncharacterized protein</fullName>
    </submittedName>
</protein>
<dbReference type="EMBL" id="JAXCGZ010009531">
    <property type="protein sequence ID" value="KAK7076857.1"/>
    <property type="molecule type" value="Genomic_DNA"/>
</dbReference>
<keyword evidence="2" id="KW-1185">Reference proteome</keyword>
<sequence>MAPDTRGQDDNSSVGSIIAGHRISLNVHYDNDSQQQQQQNGIRNGMIGRCRLGADILAMLFGDLPSCKDT</sequence>
<proteinExistence type="predicted"/>
<evidence type="ECO:0000313" key="1">
    <source>
        <dbReference type="EMBL" id="KAK7076857.1"/>
    </source>
</evidence>
<reference evidence="1 2" key="1">
    <citation type="submission" date="2023-11" db="EMBL/GenBank/DDBJ databases">
        <title>Halocaridina rubra genome assembly.</title>
        <authorList>
            <person name="Smith C."/>
        </authorList>
    </citation>
    <scope>NUCLEOTIDE SEQUENCE [LARGE SCALE GENOMIC DNA]</scope>
    <source>
        <strain evidence="1">EP-1</strain>
        <tissue evidence="1">Whole</tissue>
    </source>
</reference>
<organism evidence="1 2">
    <name type="scientific">Halocaridina rubra</name>
    <name type="common">Hawaiian red shrimp</name>
    <dbReference type="NCBI Taxonomy" id="373956"/>
    <lineage>
        <taxon>Eukaryota</taxon>
        <taxon>Metazoa</taxon>
        <taxon>Ecdysozoa</taxon>
        <taxon>Arthropoda</taxon>
        <taxon>Crustacea</taxon>
        <taxon>Multicrustacea</taxon>
        <taxon>Malacostraca</taxon>
        <taxon>Eumalacostraca</taxon>
        <taxon>Eucarida</taxon>
        <taxon>Decapoda</taxon>
        <taxon>Pleocyemata</taxon>
        <taxon>Caridea</taxon>
        <taxon>Atyoidea</taxon>
        <taxon>Atyidae</taxon>
        <taxon>Halocaridina</taxon>
    </lineage>
</organism>
<evidence type="ECO:0000313" key="2">
    <source>
        <dbReference type="Proteomes" id="UP001381693"/>
    </source>
</evidence>
<dbReference type="AlphaFoldDB" id="A0AAN8X344"/>
<gene>
    <name evidence="1" type="ORF">SK128_021672</name>
</gene>
<name>A0AAN8X344_HALRR</name>
<dbReference type="Proteomes" id="UP001381693">
    <property type="component" value="Unassembled WGS sequence"/>
</dbReference>
<accession>A0AAN8X344</accession>